<proteinExistence type="predicted"/>
<feature type="region of interest" description="Disordered" evidence="1">
    <location>
        <begin position="41"/>
        <end position="65"/>
    </location>
</feature>
<gene>
    <name evidence="2" type="ORF">LTRI10_LOCUS23017</name>
</gene>
<evidence type="ECO:0000313" key="3">
    <source>
        <dbReference type="Proteomes" id="UP001497516"/>
    </source>
</evidence>
<keyword evidence="3" id="KW-1185">Reference proteome</keyword>
<evidence type="ECO:0000256" key="1">
    <source>
        <dbReference type="SAM" id="MobiDB-lite"/>
    </source>
</evidence>
<dbReference type="AlphaFoldDB" id="A0AAV2E6S5"/>
<accession>A0AAV2E6S5</accession>
<organism evidence="2 3">
    <name type="scientific">Linum trigynum</name>
    <dbReference type="NCBI Taxonomy" id="586398"/>
    <lineage>
        <taxon>Eukaryota</taxon>
        <taxon>Viridiplantae</taxon>
        <taxon>Streptophyta</taxon>
        <taxon>Embryophyta</taxon>
        <taxon>Tracheophyta</taxon>
        <taxon>Spermatophyta</taxon>
        <taxon>Magnoliopsida</taxon>
        <taxon>eudicotyledons</taxon>
        <taxon>Gunneridae</taxon>
        <taxon>Pentapetalae</taxon>
        <taxon>rosids</taxon>
        <taxon>fabids</taxon>
        <taxon>Malpighiales</taxon>
        <taxon>Linaceae</taxon>
        <taxon>Linum</taxon>
    </lineage>
</organism>
<reference evidence="2 3" key="1">
    <citation type="submission" date="2024-04" db="EMBL/GenBank/DDBJ databases">
        <authorList>
            <person name="Fracassetti M."/>
        </authorList>
    </citation>
    <scope>NUCLEOTIDE SEQUENCE [LARGE SCALE GENOMIC DNA]</scope>
</reference>
<protein>
    <submittedName>
        <fullName evidence="2">Uncharacterized protein</fullName>
    </submittedName>
</protein>
<dbReference type="Proteomes" id="UP001497516">
    <property type="component" value="Chromosome 4"/>
</dbReference>
<dbReference type="EMBL" id="OZ034817">
    <property type="protein sequence ID" value="CAL1381648.1"/>
    <property type="molecule type" value="Genomic_DNA"/>
</dbReference>
<evidence type="ECO:0000313" key="2">
    <source>
        <dbReference type="EMBL" id="CAL1381648.1"/>
    </source>
</evidence>
<sequence>MEAGKRIKKEQEAACARSVDIDLSHDSSSSIRSEEVVVAANVNDEKEDATTNMSTSRVEEEVEEKAKEEVLVDGLVIATCGEIAKALMPSQEKPKLKIEDEEKVLPIINMIMDCDHNKAFHANQGMETKENYL</sequence>
<name>A0AAV2E6S5_9ROSI</name>